<protein>
    <recommendedName>
        <fullName evidence="7">IucA/IucC family siderophore biosynthesis protein</fullName>
    </recommendedName>
</protein>
<dbReference type="OrthoDB" id="495728at2"/>
<dbReference type="PANTHER" id="PTHR34384:SF6">
    <property type="entry name" value="STAPHYLOFERRIN B SYNTHASE"/>
    <property type="match status" value="1"/>
</dbReference>
<name>A0A366XSA2_9BACI</name>
<sequence length="663" mass="75396">MITLDHHSSANTENLDPEEVKILNYLRSEREELEHDYVKNIQNGRRGILNRLLQALVREHLIDTKRISWSNNEKGKILHLHLSQQKTLQVQVKKTHLLGMFDLEGEVILRDEDDTTVIEHPVKFLDLLKKDDAIEGDIKEEQFQRFRKELQNSSANYALALAGAEQRTKELAKELSGTAIASSLEWVQQKIAGDPWFSPLSFYEQWVVDGHTIHPCSKTKFGLAVSDVIQYSPEWGSHPEIMLTAVRKTCCTLTVLKDKCPSDLLYHEYPGLKEHVAMKLHEKGVSAADYELVPVHPWQLENTLPHLYEEAIRACDIVPITDFSIKAAALVSFRSLAPVQKRSQQKHHIKTAINVQTTSAVRTVSPASTINGPKLSKTFTHILKKENRFNETFLMLEESAGIYYTPLNKNLSEDEKTKLGKNLASILRENPEKHLKDDEILMPGAALIAKSPISGKYVIEELIEQFAALNQISDQKEAALAFIKRYAKNSLPGFLTMMSRYGISLEGHLQNSVPVFKNGALVKMIVRDYGGIRIVKERLEKQNLSIDLAANSTILTENANELRTVLSHAIFQNHLGEMIACLVRVIDIEEEELWQPIFTVCRNIFRELKRDSLIKEQAQEDEKSLFRPMLDLKALATMRLLDDSTDYSYTKVPNPMYMINGGE</sequence>
<comment type="similarity">
    <text evidence="2">Belongs to the IucA/IucC family.</text>
</comment>
<dbReference type="PANTHER" id="PTHR34384">
    <property type="entry name" value="L-2,3-DIAMINOPROPANOATE--CITRATE LIGASE"/>
    <property type="match status" value="1"/>
</dbReference>
<dbReference type="InterPro" id="IPR007310">
    <property type="entry name" value="Aerobactin_biosyn_IucA/IucC_N"/>
</dbReference>
<dbReference type="Pfam" id="PF06276">
    <property type="entry name" value="FhuF"/>
    <property type="match status" value="1"/>
</dbReference>
<dbReference type="EMBL" id="QOCW01000016">
    <property type="protein sequence ID" value="RBW68767.1"/>
    <property type="molecule type" value="Genomic_DNA"/>
</dbReference>
<feature type="domain" description="Aerobactin siderophore biosynthesis IucA/IucC N-terminal" evidence="3">
    <location>
        <begin position="201"/>
        <end position="448"/>
    </location>
</feature>
<evidence type="ECO:0000313" key="5">
    <source>
        <dbReference type="EMBL" id="RBW68767.1"/>
    </source>
</evidence>
<evidence type="ECO:0000259" key="3">
    <source>
        <dbReference type="Pfam" id="PF04183"/>
    </source>
</evidence>
<dbReference type="InterPro" id="IPR037455">
    <property type="entry name" value="LucA/IucC-like"/>
</dbReference>
<evidence type="ECO:0000256" key="2">
    <source>
        <dbReference type="ARBA" id="ARBA00007832"/>
    </source>
</evidence>
<gene>
    <name evidence="5" type="ORF">DS031_14570</name>
</gene>
<keyword evidence="6" id="KW-1185">Reference proteome</keyword>
<feature type="domain" description="Aerobactin siderophore biosynthesis IucA/IucC-like C-terminal" evidence="4">
    <location>
        <begin position="481"/>
        <end position="645"/>
    </location>
</feature>
<reference evidence="5 6" key="1">
    <citation type="submission" date="2018-07" db="EMBL/GenBank/DDBJ databases">
        <title>Lottiidibacillus patelloidae gen. nov., sp. nov., isolated from the intestinal tract of a marine limpet and the reclassification of B. taeanensis BH030017T, B. algicola KMM 3737T and B. hwajinpoensis SW-72T as genus Lottiidibacillus.</title>
        <authorList>
            <person name="Liu R."/>
            <person name="Huang Z."/>
        </authorList>
    </citation>
    <scope>NUCLEOTIDE SEQUENCE [LARGE SCALE GENOMIC DNA]</scope>
    <source>
        <strain evidence="5 6">BH030017</strain>
    </source>
</reference>
<evidence type="ECO:0000313" key="6">
    <source>
        <dbReference type="Proteomes" id="UP000253314"/>
    </source>
</evidence>
<evidence type="ECO:0008006" key="7">
    <source>
        <dbReference type="Google" id="ProtNLM"/>
    </source>
</evidence>
<proteinExistence type="inferred from homology"/>
<evidence type="ECO:0000256" key="1">
    <source>
        <dbReference type="ARBA" id="ARBA00004924"/>
    </source>
</evidence>
<organism evidence="5 6">
    <name type="scientific">Bacillus taeanensis</name>
    <dbReference type="NCBI Taxonomy" id="273032"/>
    <lineage>
        <taxon>Bacteria</taxon>
        <taxon>Bacillati</taxon>
        <taxon>Bacillota</taxon>
        <taxon>Bacilli</taxon>
        <taxon>Bacillales</taxon>
        <taxon>Bacillaceae</taxon>
        <taxon>Bacillus</taxon>
    </lineage>
</organism>
<comment type="pathway">
    <text evidence="1">Siderophore biosynthesis.</text>
</comment>
<dbReference type="Gene3D" id="1.10.510.40">
    <property type="match status" value="1"/>
</dbReference>
<accession>A0A366XSA2</accession>
<dbReference type="InterPro" id="IPR022770">
    <property type="entry name" value="IucA/IucC-like_C"/>
</dbReference>
<dbReference type="GO" id="GO:0019290">
    <property type="term" value="P:siderophore biosynthetic process"/>
    <property type="evidence" value="ECO:0007669"/>
    <property type="project" value="InterPro"/>
</dbReference>
<dbReference type="Proteomes" id="UP000253314">
    <property type="component" value="Unassembled WGS sequence"/>
</dbReference>
<comment type="caution">
    <text evidence="5">The sequence shown here is derived from an EMBL/GenBank/DDBJ whole genome shotgun (WGS) entry which is preliminary data.</text>
</comment>
<dbReference type="Pfam" id="PF04183">
    <property type="entry name" value="IucA_IucC"/>
    <property type="match status" value="1"/>
</dbReference>
<evidence type="ECO:0000259" key="4">
    <source>
        <dbReference type="Pfam" id="PF06276"/>
    </source>
</evidence>
<dbReference type="GO" id="GO:0016881">
    <property type="term" value="F:acid-amino acid ligase activity"/>
    <property type="evidence" value="ECO:0007669"/>
    <property type="project" value="UniProtKB-ARBA"/>
</dbReference>
<dbReference type="AlphaFoldDB" id="A0A366XSA2"/>
<dbReference type="RefSeq" id="WP_113806809.1">
    <property type="nucleotide sequence ID" value="NZ_QOCW01000016.1"/>
</dbReference>